<gene>
    <name evidence="1" type="ORF">ASN18_3055</name>
</gene>
<comment type="caution">
    <text evidence="1">The sequence shown here is derived from an EMBL/GenBank/DDBJ whole genome shotgun (WGS) entry which is preliminary data.</text>
</comment>
<reference evidence="1 2" key="1">
    <citation type="submission" date="2015-11" db="EMBL/GenBank/DDBJ databases">
        <authorList>
            <person name="Lin W."/>
        </authorList>
    </citation>
    <scope>NUCLEOTIDE SEQUENCE [LARGE SCALE GENOMIC DNA]</scope>
    <source>
        <strain evidence="1 2">HCH-1</strain>
    </source>
</reference>
<evidence type="ECO:0000313" key="1">
    <source>
        <dbReference type="EMBL" id="KWT77360.1"/>
    </source>
</evidence>
<dbReference type="RefSeq" id="WP_085053663.1">
    <property type="nucleotide sequence ID" value="NZ_LNQR01000123.1"/>
</dbReference>
<dbReference type="InterPro" id="IPR056912">
    <property type="entry name" value="Phage_JBD30_tail_term-like"/>
</dbReference>
<keyword evidence="2" id="KW-1185">Reference proteome</keyword>
<organism evidence="1 2">
    <name type="scientific">Candidatus Magnetominusculus xianensis</name>
    <dbReference type="NCBI Taxonomy" id="1748249"/>
    <lineage>
        <taxon>Bacteria</taxon>
        <taxon>Pseudomonadati</taxon>
        <taxon>Nitrospirota</taxon>
        <taxon>Nitrospiria</taxon>
        <taxon>Nitrospirales</taxon>
        <taxon>Nitrospiraceae</taxon>
        <taxon>Candidatus Magnetominusculus</taxon>
    </lineage>
</organism>
<proteinExistence type="predicted"/>
<dbReference type="Proteomes" id="UP000060487">
    <property type="component" value="Unassembled WGS sequence"/>
</dbReference>
<protein>
    <submittedName>
        <fullName evidence="1">Uncharacterized protein</fullName>
    </submittedName>
</protein>
<evidence type="ECO:0000313" key="2">
    <source>
        <dbReference type="Proteomes" id="UP000060487"/>
    </source>
</evidence>
<name>A0ABR5SFS5_9BACT</name>
<accession>A0ABR5SFS5</accession>
<sequence>MVDNIAVEASIQEKLTRLGIFQTVEPMQGNLEEIGALAIALPAAYTIYAGAKNITSSTGTHAVLSMATEEFQVYVLCENLRGRGDASQDVRSVLLTVRQSLHGMLIEDLSSGYRGITLTWQEENFLAFVRPGVCAYGQTYHYTLPFVVEKRR</sequence>
<dbReference type="EMBL" id="LNQR01000123">
    <property type="protein sequence ID" value="KWT77360.1"/>
    <property type="molecule type" value="Genomic_DNA"/>
</dbReference>
<dbReference type="Pfam" id="PF23840">
    <property type="entry name" value="Phage_tail_terminator"/>
    <property type="match status" value="1"/>
</dbReference>